<proteinExistence type="predicted"/>
<dbReference type="PANTHER" id="PTHR30570:SF1">
    <property type="entry name" value="PHOSPHATE-BINDING PROTEIN PSTS"/>
    <property type="match status" value="1"/>
</dbReference>
<evidence type="ECO:0000256" key="1">
    <source>
        <dbReference type="ARBA" id="ARBA00022729"/>
    </source>
</evidence>
<feature type="domain" description="PBP" evidence="3">
    <location>
        <begin position="35"/>
        <end position="275"/>
    </location>
</feature>
<dbReference type="EMBL" id="CP042436">
    <property type="protein sequence ID" value="QEC61181.1"/>
    <property type="molecule type" value="Genomic_DNA"/>
</dbReference>
<feature type="signal peptide" evidence="2">
    <location>
        <begin position="1"/>
        <end position="19"/>
    </location>
</feature>
<name>A0A5B8US06_9SPHI</name>
<dbReference type="KEGG" id="mgin:FRZ54_00815"/>
<gene>
    <name evidence="4" type="ORF">FRZ54_00815</name>
</gene>
<dbReference type="PANTHER" id="PTHR30570">
    <property type="entry name" value="PERIPLASMIC PHOSPHATE BINDING COMPONENT OF PHOSPHATE ABC TRANSPORTER"/>
    <property type="match status" value="1"/>
</dbReference>
<dbReference type="SUPFAM" id="SSF53850">
    <property type="entry name" value="Periplasmic binding protein-like II"/>
    <property type="match status" value="1"/>
</dbReference>
<dbReference type="InterPro" id="IPR050811">
    <property type="entry name" value="Phosphate_ABC_transporter"/>
</dbReference>
<dbReference type="Pfam" id="PF12849">
    <property type="entry name" value="PBP_like_2"/>
    <property type="match status" value="1"/>
</dbReference>
<dbReference type="RefSeq" id="WP_147029760.1">
    <property type="nucleotide sequence ID" value="NZ_CP042436.1"/>
</dbReference>
<feature type="chain" id="PRO_5023070441" evidence="2">
    <location>
        <begin position="20"/>
        <end position="306"/>
    </location>
</feature>
<protein>
    <submittedName>
        <fullName evidence="4">Phosphate ABC transporter substrate-binding protein</fullName>
    </submittedName>
</protein>
<evidence type="ECO:0000259" key="3">
    <source>
        <dbReference type="Pfam" id="PF12849"/>
    </source>
</evidence>
<evidence type="ECO:0000313" key="4">
    <source>
        <dbReference type="EMBL" id="QEC61181.1"/>
    </source>
</evidence>
<reference evidence="4 5" key="1">
    <citation type="journal article" date="2017" name="Curr. Microbiol.">
        <title>Mucilaginibacter ginsenosidivorans sp. nov., Isolated from Soil of Ginseng Field.</title>
        <authorList>
            <person name="Kim M.M."/>
            <person name="Siddiqi M.Z."/>
            <person name="Im W.T."/>
        </authorList>
    </citation>
    <scope>NUCLEOTIDE SEQUENCE [LARGE SCALE GENOMIC DNA]</scope>
    <source>
        <strain evidence="4 5">Gsoil 3017</strain>
    </source>
</reference>
<dbReference type="InterPro" id="IPR024370">
    <property type="entry name" value="PBP_domain"/>
</dbReference>
<dbReference type="Proteomes" id="UP000321479">
    <property type="component" value="Chromosome"/>
</dbReference>
<keyword evidence="5" id="KW-1185">Reference proteome</keyword>
<evidence type="ECO:0000313" key="5">
    <source>
        <dbReference type="Proteomes" id="UP000321479"/>
    </source>
</evidence>
<accession>A0A5B8US06</accession>
<dbReference type="Gene3D" id="3.40.190.10">
    <property type="entry name" value="Periplasmic binding protein-like II"/>
    <property type="match status" value="2"/>
</dbReference>
<keyword evidence="1 2" id="KW-0732">Signal</keyword>
<sequence length="306" mass="34198">MRSNLILILFGAVFLLALNACRRATPAKNYNDTYTSGSLKFVSDDSFEPIVDQELYVFKNDNPEANPTPIYKAENDAVKLLLADSVRFALLSRDLTTEEKNVLTQHNLPTVTTKFASDAIAIIVNQASADTATSVDEIKRMLRGEAKTDRDIVFDNPNSSLVRYLKDFSSQSEFKRKNIYALKSNKEVIEYVSKNPGAIGITGFSWLDDPDADYADAAKKVRTLAVKDENSKTPNQYYKPSQTTLFLKQYPLQRSLYVVNCTGRKGLGMGLELFIAGDKGQRIILRSGLLPAILPEREISIHNNKL</sequence>
<dbReference type="AlphaFoldDB" id="A0A5B8US06"/>
<evidence type="ECO:0000256" key="2">
    <source>
        <dbReference type="SAM" id="SignalP"/>
    </source>
</evidence>
<dbReference type="OrthoDB" id="1450880at2"/>
<organism evidence="4 5">
    <name type="scientific">Mucilaginibacter ginsenosidivorans</name>
    <dbReference type="NCBI Taxonomy" id="398053"/>
    <lineage>
        <taxon>Bacteria</taxon>
        <taxon>Pseudomonadati</taxon>
        <taxon>Bacteroidota</taxon>
        <taxon>Sphingobacteriia</taxon>
        <taxon>Sphingobacteriales</taxon>
        <taxon>Sphingobacteriaceae</taxon>
        <taxon>Mucilaginibacter</taxon>
    </lineage>
</organism>